<dbReference type="SMART" id="SM00060">
    <property type="entry name" value="FN3"/>
    <property type="match status" value="3"/>
</dbReference>
<feature type="region of interest" description="Disordered" evidence="12">
    <location>
        <begin position="1064"/>
        <end position="1106"/>
    </location>
</feature>
<dbReference type="InterPro" id="IPR003598">
    <property type="entry name" value="Ig_sub2"/>
</dbReference>
<dbReference type="RefSeq" id="XP_036359343.1">
    <property type="nucleotide sequence ID" value="XM_036503450.1"/>
</dbReference>
<evidence type="ECO:0000256" key="11">
    <source>
        <dbReference type="ARBA" id="ARBA00023319"/>
    </source>
</evidence>
<dbReference type="InterPro" id="IPR003961">
    <property type="entry name" value="FN3_dom"/>
</dbReference>
<dbReference type="InterPro" id="IPR013098">
    <property type="entry name" value="Ig_I-set"/>
</dbReference>
<evidence type="ECO:0000256" key="9">
    <source>
        <dbReference type="ARBA" id="ARBA00023157"/>
    </source>
</evidence>
<dbReference type="PANTHER" id="PTHR44170:SF6">
    <property type="entry name" value="CONTACTIN"/>
    <property type="match status" value="1"/>
</dbReference>
<evidence type="ECO:0000256" key="1">
    <source>
        <dbReference type="ARBA" id="ARBA00004167"/>
    </source>
</evidence>
<dbReference type="SMART" id="SM00406">
    <property type="entry name" value="IGv"/>
    <property type="match status" value="3"/>
</dbReference>
<reference evidence="18" key="1">
    <citation type="submission" date="2025-08" db="UniProtKB">
        <authorList>
            <consortium name="RefSeq"/>
        </authorList>
    </citation>
    <scope>IDENTIFICATION</scope>
</reference>
<feature type="compositionally biased region" description="Polar residues" evidence="12">
    <location>
        <begin position="1096"/>
        <end position="1105"/>
    </location>
</feature>
<keyword evidence="5 14" id="KW-0732">Signal</keyword>
<dbReference type="InterPro" id="IPR003599">
    <property type="entry name" value="Ig_sub"/>
</dbReference>
<keyword evidence="11" id="KW-0393">Immunoglobulin domain</keyword>
<name>A0A7E6EVH1_9MOLL</name>
<feature type="signal peptide" evidence="14">
    <location>
        <begin position="1"/>
        <end position="23"/>
    </location>
</feature>
<dbReference type="FunFam" id="2.60.40.10:FF:000273">
    <property type="entry name" value="contactin-3 isoform X1"/>
    <property type="match status" value="1"/>
</dbReference>
<feature type="transmembrane region" description="Helical" evidence="13">
    <location>
        <begin position="840"/>
        <end position="865"/>
    </location>
</feature>
<dbReference type="InterPro" id="IPR036179">
    <property type="entry name" value="Ig-like_dom_sf"/>
</dbReference>
<dbReference type="FunFam" id="2.60.40.10:FF:000008">
    <property type="entry name" value="roundabout homolog 2 isoform X2"/>
    <property type="match status" value="1"/>
</dbReference>
<protein>
    <submittedName>
        <fullName evidence="18">Roundabout homolog 1 isoform X1</fullName>
    </submittedName>
</protein>
<dbReference type="Pfam" id="PF07679">
    <property type="entry name" value="I-set"/>
    <property type="match status" value="2"/>
</dbReference>
<feature type="region of interest" description="Disordered" evidence="12">
    <location>
        <begin position="1370"/>
        <end position="1420"/>
    </location>
</feature>
<dbReference type="GO" id="GO:0098609">
    <property type="term" value="P:cell-cell adhesion"/>
    <property type="evidence" value="ECO:0007669"/>
    <property type="project" value="TreeGrafter"/>
</dbReference>
<keyword evidence="10" id="KW-0325">Glycoprotein</keyword>
<dbReference type="InterPro" id="IPR013106">
    <property type="entry name" value="Ig_V-set"/>
</dbReference>
<dbReference type="InterPro" id="IPR007110">
    <property type="entry name" value="Ig-like_dom"/>
</dbReference>
<feature type="compositionally biased region" description="Polar residues" evidence="12">
    <location>
        <begin position="1584"/>
        <end position="1594"/>
    </location>
</feature>
<evidence type="ECO:0000259" key="15">
    <source>
        <dbReference type="PROSITE" id="PS50835"/>
    </source>
</evidence>
<dbReference type="FunFam" id="2.60.40.10:FF:000005">
    <property type="entry name" value="Neuronal cell adhesion molecule"/>
    <property type="match status" value="1"/>
</dbReference>
<evidence type="ECO:0000256" key="8">
    <source>
        <dbReference type="ARBA" id="ARBA00023136"/>
    </source>
</evidence>
<dbReference type="FunFam" id="2.60.40.10:FF:000189">
    <property type="entry name" value="Neogenin isoform 3"/>
    <property type="match status" value="2"/>
</dbReference>
<evidence type="ECO:0000313" key="17">
    <source>
        <dbReference type="Proteomes" id="UP000515154"/>
    </source>
</evidence>
<dbReference type="GO" id="GO:0005886">
    <property type="term" value="C:plasma membrane"/>
    <property type="evidence" value="ECO:0007669"/>
    <property type="project" value="UniProtKB-SubCell"/>
</dbReference>
<evidence type="ECO:0000256" key="3">
    <source>
        <dbReference type="ARBA" id="ARBA00022475"/>
    </source>
</evidence>
<feature type="domain" description="Ig-like" evidence="15">
    <location>
        <begin position="130"/>
        <end position="217"/>
    </location>
</feature>
<feature type="compositionally biased region" description="Polar residues" evidence="12">
    <location>
        <begin position="1506"/>
        <end position="1515"/>
    </location>
</feature>
<evidence type="ECO:0000256" key="7">
    <source>
        <dbReference type="ARBA" id="ARBA00022989"/>
    </source>
</evidence>
<dbReference type="PROSITE" id="PS50835">
    <property type="entry name" value="IG_LIKE"/>
    <property type="match status" value="5"/>
</dbReference>
<feature type="domain" description="Fibronectin type-III" evidence="16">
    <location>
        <begin position="739"/>
        <end position="834"/>
    </location>
</feature>
<sequence length="1693" mass="186741">MRTSTWLLCGSIMIGLFVQISSGKLPNPRILEHPKDSYAARMTPVKLNCRAEGDPKPLITWYRNGAKVITTDDDSDSNKMLVDGGALFFLQVMHSKSHKTDLGIYYCNATNIHGTALSQNATLTLANLREDFKVGPVDTMVAIGDTAILKCRPPRGEPPPHVIWRKDASSLTTDSRITMEDEGDLILSSIEKSDGGDYTCVAVNKAGERESKIAKLTVYEKPRITIQPQDKIVEKGKNVELECRARGDPKPVITWRREKGQLPPDRFHLLDNGNLLIEEAEVSDDGLYICQVENSVGVSEAVAKLTVHAVPEFVISPTSKMIGLGRTLSLQCGANGSPIPAIYWRKGIEQDLMFPNRDLGRFSVDVNGTLHIRQVRFEDAGEYTCHAYNAAGSKDKKVHITVRELDPEIPDDDMRPPPIINMGPQNQTLQAKTDAVLPCQAHGDPMPTIQWLRNGRPLQMNNPRLMLLGTGSLKISDLHFSDTATYTCRAVSETGETIWSASLVVPSPEATNVQYHRAPQQNQLPGAPSQPEISSVTDTTVHLSWRPSIHKGGSPLYEFIVEYFSPQSGNGWVTAADHISLESYTVRKLKPNRNYIFLVRARNAHGISPPSPLSRMVETQGRRGSAIFTQEEIEQRLRGIVVNLLQGEASGPSAIKVDWQVMKGHSAIDGFKIKYRRSEHNSEIRTITVQDPTATSYLIENLYSQTWYEICIRAYGGKVFSQCSNPIKVHTNEGAPAAAPENIVIHWLSDSSMSVRWSPPPRPYRYGDVNGYVIRCYGEDRKDNCSLATNSSVRRVIIERLNPSTTYMLQMAAVTNKGTGTWSQKFYMVPEKPSIMRQPWFIGMLIGTIGGTVWIALCIVSIWLCRKKHTQKKLMEQSGMYSTPLQKQEEQARYAVVPAGYMKWTYQYRNANVLSAELSQKEPQMVGNMAEYHENTLRLCHDPIYQKTLGGVQPDLTNIMDQNEMKDQNLYNRISMNVPQMKTFYQKPNPVSAVAPYATTTLINTSNLLAKPLQDSDLSEDDIHYHRIDKVSSDCSQCIHYCHMEPQISSTEVTYKAIVKPERKGSQSAFRPINQGYGHHGGSGSSDSCLKPDMGSSDTDNSRPNTDILMDHEIASPGSDSGSYTADETGMPIKRGRRLYKTCGNIGKQPLVNWAELLPPPPEHPPPCEMISPDSPMGTLHRNIQTMNGGGPISPVSKISACSCPIQYSQGGLYGRNNPYSDSEQNKYAKIRENHPCSAKTLNQLRTQSPCGDMRTYSPRTVNCMQHNCMGHAPRCCHSDCEQSIYGPSLKGYRLPSEGEGDYRYISSDPERGPTPPIRMHSSNMMDLADGPHMDRACQSSLPSLANERMQSPLYPARLEVTASGPHLNIDFEGFSQNPDSPVSEIPDYAGESDLDDVHLDFGSPLTDGGDSSTEVQNDGFGNVTASMVASWASVTDNGNASCNSIRSSAASSSDGSFLTEADYASAVANVAELSGLTMFGTTAFDPKSGKKHHPRRHHRAARPTSPYSTDSNFSAVVHKPYPKSQRKKQLMEQGNKKLSSNRHHHHHHHHHHQTGHQQPNPEQEPLLAQELSAPPPGVETDVSRYTPTHNPYSTGVADLPACNKPTYPTPSNPNTNTSPHGKGHSTTPSSITSGKAKTTAATEAADVDAAVVDCSVSSMGSTIPNIRGGNDNDATQTSEINCFNSKHTEPEV</sequence>
<dbReference type="PROSITE" id="PS50853">
    <property type="entry name" value="FN3"/>
    <property type="match status" value="3"/>
</dbReference>
<feature type="compositionally biased region" description="Basic residues" evidence="12">
    <location>
        <begin position="1540"/>
        <end position="1555"/>
    </location>
</feature>
<feature type="region of interest" description="Disordered" evidence="12">
    <location>
        <begin position="1485"/>
        <end position="1638"/>
    </location>
</feature>
<keyword evidence="7 13" id="KW-1133">Transmembrane helix</keyword>
<feature type="compositionally biased region" description="Basic residues" evidence="12">
    <location>
        <begin position="1490"/>
        <end position="1502"/>
    </location>
</feature>
<evidence type="ECO:0000313" key="18">
    <source>
        <dbReference type="RefSeq" id="XP_036359343.1"/>
    </source>
</evidence>
<keyword evidence="3" id="KW-1003">Cell membrane</keyword>
<accession>A0A7E6EVH1</accession>
<evidence type="ECO:0000256" key="5">
    <source>
        <dbReference type="ARBA" id="ARBA00022729"/>
    </source>
</evidence>
<evidence type="ECO:0000256" key="6">
    <source>
        <dbReference type="ARBA" id="ARBA00022737"/>
    </source>
</evidence>
<feature type="domain" description="Fibronectin type-III" evidence="16">
    <location>
        <begin position="641"/>
        <end position="734"/>
    </location>
</feature>
<dbReference type="Pfam" id="PF00041">
    <property type="entry name" value="fn3"/>
    <property type="match status" value="3"/>
</dbReference>
<evidence type="ECO:0000256" key="4">
    <source>
        <dbReference type="ARBA" id="ARBA00022692"/>
    </source>
</evidence>
<dbReference type="CDD" id="cd00063">
    <property type="entry name" value="FN3"/>
    <property type="match status" value="3"/>
</dbReference>
<evidence type="ECO:0000256" key="13">
    <source>
        <dbReference type="SAM" id="Phobius"/>
    </source>
</evidence>
<feature type="domain" description="Ig-like" evidence="15">
    <location>
        <begin position="28"/>
        <end position="124"/>
    </location>
</feature>
<dbReference type="SMART" id="SM00409">
    <property type="entry name" value="IG"/>
    <property type="match status" value="5"/>
</dbReference>
<organism evidence="17 18">
    <name type="scientific">Octopus sinensis</name>
    <name type="common">East Asian common octopus</name>
    <dbReference type="NCBI Taxonomy" id="2607531"/>
    <lineage>
        <taxon>Eukaryota</taxon>
        <taxon>Metazoa</taxon>
        <taxon>Spiralia</taxon>
        <taxon>Lophotrochozoa</taxon>
        <taxon>Mollusca</taxon>
        <taxon>Cephalopoda</taxon>
        <taxon>Coleoidea</taxon>
        <taxon>Octopodiformes</taxon>
        <taxon>Octopoda</taxon>
        <taxon>Incirrata</taxon>
        <taxon>Octopodidae</taxon>
        <taxon>Octopus</taxon>
    </lineage>
</organism>
<dbReference type="Proteomes" id="UP000515154">
    <property type="component" value="Linkage group LG5"/>
</dbReference>
<evidence type="ECO:0000256" key="2">
    <source>
        <dbReference type="ARBA" id="ARBA00004236"/>
    </source>
</evidence>
<gene>
    <name evidence="18" type="primary">LOC115211793</name>
</gene>
<feature type="domain" description="Ig-like" evidence="15">
    <location>
        <begin position="417"/>
        <end position="504"/>
    </location>
</feature>
<proteinExistence type="predicted"/>
<evidence type="ECO:0000256" key="10">
    <source>
        <dbReference type="ARBA" id="ARBA00023180"/>
    </source>
</evidence>
<dbReference type="SUPFAM" id="SSF48726">
    <property type="entry name" value="Immunoglobulin"/>
    <property type="match status" value="5"/>
</dbReference>
<keyword evidence="4 13" id="KW-0812">Transmembrane</keyword>
<dbReference type="SUPFAM" id="SSF49265">
    <property type="entry name" value="Fibronectin type III"/>
    <property type="match status" value="2"/>
</dbReference>
<feature type="chain" id="PRO_5028982376" evidence="14">
    <location>
        <begin position="24"/>
        <end position="1693"/>
    </location>
</feature>
<dbReference type="SMART" id="SM00408">
    <property type="entry name" value="IGc2"/>
    <property type="match status" value="5"/>
</dbReference>
<dbReference type="InterPro" id="IPR036116">
    <property type="entry name" value="FN3_sf"/>
</dbReference>
<keyword evidence="8 13" id="KW-0472">Membrane</keyword>
<comment type="subcellular location">
    <subcellularLocation>
        <location evidence="2">Cell membrane</location>
    </subcellularLocation>
    <subcellularLocation>
        <location evidence="1">Membrane</location>
        <topology evidence="1">Single-pass membrane protein</topology>
    </subcellularLocation>
</comment>
<keyword evidence="6" id="KW-0677">Repeat</keyword>
<feature type="domain" description="Ig-like" evidence="15">
    <location>
        <begin position="311"/>
        <end position="401"/>
    </location>
</feature>
<feature type="domain" description="Fibronectin type-III" evidence="16">
    <location>
        <begin position="527"/>
        <end position="622"/>
    </location>
</feature>
<feature type="domain" description="Ig-like" evidence="15">
    <location>
        <begin position="222"/>
        <end position="306"/>
    </location>
</feature>
<keyword evidence="9" id="KW-1015">Disulfide bond</keyword>
<dbReference type="Pfam" id="PF13927">
    <property type="entry name" value="Ig_3"/>
    <property type="match status" value="3"/>
</dbReference>
<dbReference type="GO" id="GO:0007399">
    <property type="term" value="P:nervous system development"/>
    <property type="evidence" value="ECO:0007669"/>
    <property type="project" value="UniProtKB-ARBA"/>
</dbReference>
<dbReference type="InterPro" id="IPR013783">
    <property type="entry name" value="Ig-like_fold"/>
</dbReference>
<feature type="compositionally biased region" description="Polar residues" evidence="12">
    <location>
        <begin position="1625"/>
        <end position="1634"/>
    </location>
</feature>
<evidence type="ECO:0000256" key="14">
    <source>
        <dbReference type="SAM" id="SignalP"/>
    </source>
</evidence>
<dbReference type="Gene3D" id="2.60.40.10">
    <property type="entry name" value="Immunoglobulins"/>
    <property type="match status" value="8"/>
</dbReference>
<evidence type="ECO:0000256" key="12">
    <source>
        <dbReference type="SAM" id="MobiDB-lite"/>
    </source>
</evidence>
<dbReference type="PANTHER" id="PTHR44170">
    <property type="entry name" value="PROTEIN SIDEKICK"/>
    <property type="match status" value="1"/>
</dbReference>
<keyword evidence="17" id="KW-1185">Reference proteome</keyword>
<evidence type="ECO:0000259" key="16">
    <source>
        <dbReference type="PROSITE" id="PS50853"/>
    </source>
</evidence>